<dbReference type="Pfam" id="PF05176">
    <property type="entry name" value="ATP-synt_10"/>
    <property type="match status" value="1"/>
</dbReference>
<protein>
    <recommendedName>
        <fullName evidence="4">Mitochondrial ATPase complex subunit ATP10</fullName>
    </recommendedName>
</protein>
<dbReference type="PANTHER" id="PTHR28106:SF1">
    <property type="entry name" value="MITOCHONDRIAL ATPASE COMPLEX SUBUNIT ATP10"/>
    <property type="match status" value="1"/>
</dbReference>
<dbReference type="RefSeq" id="XP_033538571.1">
    <property type="nucleotide sequence ID" value="XM_033678395.1"/>
</dbReference>
<sequence>MKRSAQRTLALPWAYRLPGLCRTCQLRAFASAPPPNSTPTSPPKPVYSPPPRIKAWTKQADEDDFVPKILGAPIGQRASPRPLHEQAPIAKLSAQERNLESRQELVKELSKSYFRDRTNTKYHKGKTFLANPQIFKPGPALYFPNIRGTTLDAPKVLSDTTSVLRGKVSVVTIFKSQWAVSQVESFVGKKQNPDVHALLDDPRAQLVEINVETNYARALIQRLFLGNLKGERKREDWKNYFFLREGIPDNLREAIGYINGEVGYVYLVDENCKIRWAASAEAEGDESQYLVKGLKRLLGDVAPASS</sequence>
<keyword evidence="2" id="KW-1185">Reference proteome</keyword>
<evidence type="ECO:0008006" key="4">
    <source>
        <dbReference type="Google" id="ProtNLM"/>
    </source>
</evidence>
<evidence type="ECO:0000313" key="3">
    <source>
        <dbReference type="RefSeq" id="XP_033538571.1"/>
    </source>
</evidence>
<gene>
    <name evidence="1 3" type="ORF">P152DRAFT_453548</name>
</gene>
<dbReference type="InterPro" id="IPR007849">
    <property type="entry name" value="ATP10"/>
</dbReference>
<dbReference type="AlphaFoldDB" id="A0A6G1GGF2"/>
<evidence type="ECO:0000313" key="2">
    <source>
        <dbReference type="Proteomes" id="UP000504638"/>
    </source>
</evidence>
<reference evidence="3" key="3">
    <citation type="submission" date="2025-04" db="UniProtKB">
        <authorList>
            <consortium name="RefSeq"/>
        </authorList>
    </citation>
    <scope>IDENTIFICATION</scope>
    <source>
        <strain evidence="3">CBS 781.70</strain>
    </source>
</reference>
<dbReference type="GeneID" id="54418965"/>
<name>A0A6G1GGF2_9PEZI</name>
<reference evidence="3" key="2">
    <citation type="submission" date="2020-04" db="EMBL/GenBank/DDBJ databases">
        <authorList>
            <consortium name="NCBI Genome Project"/>
        </authorList>
    </citation>
    <scope>NUCLEOTIDE SEQUENCE</scope>
    <source>
        <strain evidence="3">CBS 781.70</strain>
    </source>
</reference>
<accession>A0A6G1GGF2</accession>
<organism evidence="1">
    <name type="scientific">Eremomyces bilateralis CBS 781.70</name>
    <dbReference type="NCBI Taxonomy" id="1392243"/>
    <lineage>
        <taxon>Eukaryota</taxon>
        <taxon>Fungi</taxon>
        <taxon>Dikarya</taxon>
        <taxon>Ascomycota</taxon>
        <taxon>Pezizomycotina</taxon>
        <taxon>Dothideomycetes</taxon>
        <taxon>Dothideomycetes incertae sedis</taxon>
        <taxon>Eremomycetales</taxon>
        <taxon>Eremomycetaceae</taxon>
        <taxon>Eremomyces</taxon>
    </lineage>
</organism>
<dbReference type="GO" id="GO:0033615">
    <property type="term" value="P:mitochondrial proton-transporting ATP synthase complex assembly"/>
    <property type="evidence" value="ECO:0007669"/>
    <property type="project" value="TreeGrafter"/>
</dbReference>
<dbReference type="EMBL" id="ML975149">
    <property type="protein sequence ID" value="KAF1816940.1"/>
    <property type="molecule type" value="Genomic_DNA"/>
</dbReference>
<dbReference type="OrthoDB" id="17089at2759"/>
<proteinExistence type="predicted"/>
<dbReference type="Proteomes" id="UP000504638">
    <property type="component" value="Unplaced"/>
</dbReference>
<reference evidence="1 3" key="1">
    <citation type="submission" date="2020-01" db="EMBL/GenBank/DDBJ databases">
        <authorList>
            <consortium name="DOE Joint Genome Institute"/>
            <person name="Haridas S."/>
            <person name="Albert R."/>
            <person name="Binder M."/>
            <person name="Bloem J."/>
            <person name="Labutti K."/>
            <person name="Salamov A."/>
            <person name="Andreopoulos B."/>
            <person name="Baker S.E."/>
            <person name="Barry K."/>
            <person name="Bills G."/>
            <person name="Bluhm B.H."/>
            <person name="Cannon C."/>
            <person name="Castanera R."/>
            <person name="Culley D.E."/>
            <person name="Daum C."/>
            <person name="Ezra D."/>
            <person name="Gonzalez J.B."/>
            <person name="Henrissat B."/>
            <person name="Kuo A."/>
            <person name="Liang C."/>
            <person name="Lipzen A."/>
            <person name="Lutzoni F."/>
            <person name="Magnuson J."/>
            <person name="Mondo S."/>
            <person name="Nolan M."/>
            <person name="Ohm R."/>
            <person name="Pangilinan J."/>
            <person name="Park H.-J."/>
            <person name="Ramirez L."/>
            <person name="Alfaro M."/>
            <person name="Sun H."/>
            <person name="Tritt A."/>
            <person name="Yoshinaga Y."/>
            <person name="Zwiers L.-H."/>
            <person name="Turgeon B.G."/>
            <person name="Goodwin S.B."/>
            <person name="Spatafora J.W."/>
            <person name="Crous P.W."/>
            <person name="Grigoriev I.V."/>
        </authorList>
    </citation>
    <scope>NUCLEOTIDE SEQUENCE</scope>
    <source>
        <strain evidence="1 3">CBS 781.70</strain>
    </source>
</reference>
<evidence type="ECO:0000313" key="1">
    <source>
        <dbReference type="EMBL" id="KAF1816940.1"/>
    </source>
</evidence>
<dbReference type="GO" id="GO:0005743">
    <property type="term" value="C:mitochondrial inner membrane"/>
    <property type="evidence" value="ECO:0007669"/>
    <property type="project" value="TreeGrafter"/>
</dbReference>
<dbReference type="PANTHER" id="PTHR28106">
    <property type="entry name" value="MITOCHONDRIAL ATPASE COMPLEX SUBUNIT ATP10"/>
    <property type="match status" value="1"/>
</dbReference>